<dbReference type="InterPro" id="IPR001678">
    <property type="entry name" value="MeTrfase_RsmB-F_NOP2_dom"/>
</dbReference>
<dbReference type="InterPro" id="IPR054728">
    <property type="entry name" value="RsmB-like_ferredoxin"/>
</dbReference>
<dbReference type="GO" id="GO:0001510">
    <property type="term" value="P:RNA methylation"/>
    <property type="evidence" value="ECO:0007669"/>
    <property type="project" value="InterPro"/>
</dbReference>
<dbReference type="PRINTS" id="PR02008">
    <property type="entry name" value="RCMTFAMILY"/>
</dbReference>
<evidence type="ECO:0000256" key="1">
    <source>
        <dbReference type="ARBA" id="ARBA00022603"/>
    </source>
</evidence>
<keyword evidence="4 5" id="KW-0694">RNA-binding</keyword>
<dbReference type="PANTHER" id="PTHR22807:SF53">
    <property type="entry name" value="RIBOSOMAL RNA SMALL SUBUNIT METHYLTRANSFERASE B-RELATED"/>
    <property type="match status" value="1"/>
</dbReference>
<dbReference type="Pfam" id="PF01189">
    <property type="entry name" value="Methyltr_RsmB-F"/>
    <property type="match status" value="1"/>
</dbReference>
<reference evidence="7 8" key="2">
    <citation type="submission" date="2020-03" db="EMBL/GenBank/DDBJ databases">
        <title>Kangsaoukella pontilimi gen. nov., sp. nov., a new member of the family Rhodobacteraceae isolated from a tidal mudflat.</title>
        <authorList>
            <person name="Kim I.S."/>
        </authorList>
    </citation>
    <scope>NUCLEOTIDE SEQUENCE [LARGE SCALE GENOMIC DNA]</scope>
    <source>
        <strain evidence="7 8">GH1-50</strain>
    </source>
</reference>
<comment type="caution">
    <text evidence="7">The sequence shown here is derived from an EMBL/GenBank/DDBJ whole genome shotgun (WGS) entry which is preliminary data.</text>
</comment>
<dbReference type="InterPro" id="IPR049560">
    <property type="entry name" value="MeTrfase_RsmB-F_NOP2_cat"/>
</dbReference>
<dbReference type="GO" id="GO:0003723">
    <property type="term" value="F:RNA binding"/>
    <property type="evidence" value="ECO:0007669"/>
    <property type="project" value="UniProtKB-UniRule"/>
</dbReference>
<reference evidence="7 8" key="1">
    <citation type="submission" date="2019-12" db="EMBL/GenBank/DDBJ databases">
        <authorList>
            <person name="Lee S.D."/>
        </authorList>
    </citation>
    <scope>NUCLEOTIDE SEQUENCE [LARGE SCALE GENOMIC DNA]</scope>
    <source>
        <strain evidence="7 8">GH1-50</strain>
    </source>
</reference>
<dbReference type="Pfam" id="PF22458">
    <property type="entry name" value="RsmF-B_ferredox"/>
    <property type="match status" value="1"/>
</dbReference>
<keyword evidence="1 5" id="KW-0489">Methyltransferase</keyword>
<evidence type="ECO:0000259" key="6">
    <source>
        <dbReference type="PROSITE" id="PS51686"/>
    </source>
</evidence>
<accession>A0A7C9MBL7</accession>
<dbReference type="GO" id="GO:0008173">
    <property type="term" value="F:RNA methyltransferase activity"/>
    <property type="evidence" value="ECO:0007669"/>
    <property type="project" value="InterPro"/>
</dbReference>
<organism evidence="7 8">
    <name type="scientific">Kangsaoukella pontilimi</name>
    <dbReference type="NCBI Taxonomy" id="2691042"/>
    <lineage>
        <taxon>Bacteria</taxon>
        <taxon>Pseudomonadati</taxon>
        <taxon>Pseudomonadota</taxon>
        <taxon>Alphaproteobacteria</taxon>
        <taxon>Rhodobacterales</taxon>
        <taxon>Paracoccaceae</taxon>
        <taxon>Kangsaoukella</taxon>
    </lineage>
</organism>
<feature type="binding site" evidence="5">
    <location>
        <position position="287"/>
    </location>
    <ligand>
        <name>S-adenosyl-L-methionine</name>
        <dbReference type="ChEBI" id="CHEBI:59789"/>
    </ligand>
</feature>
<evidence type="ECO:0000256" key="3">
    <source>
        <dbReference type="ARBA" id="ARBA00022691"/>
    </source>
</evidence>
<dbReference type="SUPFAM" id="SSF53335">
    <property type="entry name" value="S-adenosyl-L-methionine-dependent methyltransferases"/>
    <property type="match status" value="1"/>
</dbReference>
<evidence type="ECO:0000256" key="4">
    <source>
        <dbReference type="ARBA" id="ARBA00022884"/>
    </source>
</evidence>
<evidence type="ECO:0000256" key="5">
    <source>
        <dbReference type="PROSITE-ProRule" id="PRU01023"/>
    </source>
</evidence>
<dbReference type="Proteomes" id="UP000480350">
    <property type="component" value="Unassembled WGS sequence"/>
</dbReference>
<comment type="caution">
    <text evidence="5">Lacks conserved residue(s) required for the propagation of feature annotation.</text>
</comment>
<keyword evidence="8" id="KW-1185">Reference proteome</keyword>
<gene>
    <name evidence="7" type="ORF">GQ651_03530</name>
</gene>
<protein>
    <submittedName>
        <fullName evidence="7">RsmB/NOP family class I SAM-dependent RNA methyltransferase</fullName>
    </submittedName>
</protein>
<sequence>MTPAARWAAAIEILDRVAEGQAVEQALTTWGRRARYGGSKDRAAVRDIVFDITRRRRSAAWAGGGETGRALALGALRLDGDDPDQVFTGAQYAPEALSEGERTAGKDITTAPRATRLDLQDWVLGPLDRALGETADAVAEALRHRAPVTLRANLARATRDEVMTALATAGYGVAPVELSATAIRLTDRVRGLQTTAPFEAGLFEMQDAASQAVVDRLGDDLSGLDVLDYCAGGGGKALALAARGARVTAHDADPDRMRDLPVRAARAGVSVAITRAVEGRFDLVLCDAPCSGSGAWRRQPEGKWRLTEARLAELTRIQDDILDTASGLVSEKGRLAYATCSLFRDENEERVAAFLERQDGRWRQSDELRLSPLDGGDGFYLAVLERQR</sequence>
<dbReference type="RefSeq" id="WP_160762822.1">
    <property type="nucleotide sequence ID" value="NZ_WUPT01000001.1"/>
</dbReference>
<evidence type="ECO:0000313" key="7">
    <source>
        <dbReference type="EMBL" id="MXQ06911.1"/>
    </source>
</evidence>
<proteinExistence type="inferred from homology"/>
<evidence type="ECO:0000256" key="2">
    <source>
        <dbReference type="ARBA" id="ARBA00022679"/>
    </source>
</evidence>
<dbReference type="AlphaFoldDB" id="A0A7C9MBL7"/>
<feature type="domain" description="SAM-dependent MTase RsmB/NOP-type" evidence="6">
    <location>
        <begin position="138"/>
        <end position="388"/>
    </location>
</feature>
<dbReference type="InterPro" id="IPR023267">
    <property type="entry name" value="RCMT"/>
</dbReference>
<evidence type="ECO:0000313" key="8">
    <source>
        <dbReference type="Proteomes" id="UP000480350"/>
    </source>
</evidence>
<feature type="binding site" evidence="5">
    <location>
        <position position="251"/>
    </location>
    <ligand>
        <name>S-adenosyl-L-methionine</name>
        <dbReference type="ChEBI" id="CHEBI:59789"/>
    </ligand>
</feature>
<dbReference type="EMBL" id="WUPT01000001">
    <property type="protein sequence ID" value="MXQ06911.1"/>
    <property type="molecule type" value="Genomic_DNA"/>
</dbReference>
<keyword evidence="2 5" id="KW-0808">Transferase</keyword>
<comment type="similarity">
    <text evidence="5">Belongs to the class I-like SAM-binding methyltransferase superfamily. RsmB/NOP family.</text>
</comment>
<name>A0A7C9MBL7_9RHOB</name>
<dbReference type="PROSITE" id="PS51686">
    <property type="entry name" value="SAM_MT_RSMB_NOP"/>
    <property type="match status" value="1"/>
</dbReference>
<keyword evidence="3 5" id="KW-0949">S-adenosyl-L-methionine</keyword>
<dbReference type="InterPro" id="IPR029063">
    <property type="entry name" value="SAM-dependent_MTases_sf"/>
</dbReference>
<dbReference type="Gene3D" id="3.40.50.150">
    <property type="entry name" value="Vaccinia Virus protein VP39"/>
    <property type="match status" value="1"/>
</dbReference>
<dbReference type="PANTHER" id="PTHR22807">
    <property type="entry name" value="NOP2 YEAST -RELATED NOL1/NOP2/FMU SUN DOMAIN-CONTAINING"/>
    <property type="match status" value="1"/>
</dbReference>
<feature type="active site" description="Nucleophile" evidence="5">
    <location>
        <position position="340"/>
    </location>
</feature>